<keyword evidence="1" id="KW-0175">Coiled coil</keyword>
<evidence type="ECO:0000256" key="1">
    <source>
        <dbReference type="SAM" id="Coils"/>
    </source>
</evidence>
<feature type="domain" description="Myb/SANT-like DNA-binding" evidence="3">
    <location>
        <begin position="100"/>
        <end position="185"/>
    </location>
</feature>
<dbReference type="Pfam" id="PF13837">
    <property type="entry name" value="Myb_DNA-bind_4"/>
    <property type="match status" value="1"/>
</dbReference>
<dbReference type="InterPro" id="IPR044822">
    <property type="entry name" value="Myb_DNA-bind_4"/>
</dbReference>
<proteinExistence type="predicted"/>
<feature type="region of interest" description="Disordered" evidence="2">
    <location>
        <begin position="208"/>
        <end position="270"/>
    </location>
</feature>
<feature type="coiled-coil region" evidence="1">
    <location>
        <begin position="372"/>
        <end position="420"/>
    </location>
</feature>
<evidence type="ECO:0000259" key="3">
    <source>
        <dbReference type="Pfam" id="PF13837"/>
    </source>
</evidence>
<feature type="compositionally biased region" description="Basic and acidic residues" evidence="2">
    <location>
        <begin position="234"/>
        <end position="245"/>
    </location>
</feature>
<feature type="region of interest" description="Disordered" evidence="2">
    <location>
        <begin position="464"/>
        <end position="484"/>
    </location>
</feature>
<keyword evidence="5" id="KW-1185">Reference proteome</keyword>
<organism evidence="4 5">
    <name type="scientific">Chara braunii</name>
    <name type="common">Braun's stonewort</name>
    <dbReference type="NCBI Taxonomy" id="69332"/>
    <lineage>
        <taxon>Eukaryota</taxon>
        <taxon>Viridiplantae</taxon>
        <taxon>Streptophyta</taxon>
        <taxon>Charophyceae</taxon>
        <taxon>Charales</taxon>
        <taxon>Characeae</taxon>
        <taxon>Chara</taxon>
    </lineage>
</organism>
<sequence length="510" mass="55439">MPGAHAYATRVDVPMGNNSHDSSGGEATIDGALGGASTEPAVDIAGTQSGRPATVDIDDEGGTRCSDAILRAGRGKRAVGEEGGGRGGQSKGKVRVWGPDWTDKERMALVRLLFEEDCAQQSRRRRQKIRGRREKYDWIIGKMVEQGFPKRDMEDCEAKFYALLDKAKKIRDYSGESGKPSYWHMLKALQWKLGKADGSCEDMMHSVNLQRGQTSTVTDDEDTGGSSENGGNRRKADSDSAEGAKSRRTGGGSGHSRRSVPESSADASRGGSFADIAHALVNANDRHADKIAGSFAHAMDGMNKTMADGNNTLLQRFAMLSAHTRGGKMSSSPMHGIGEVVDMAGDFALTHRRRIEQTHELARKWGVLFTRVSSMVEDLQRLQGEVEKANVKEGLAGSRAEAAEQAVASLREEVARLQHQFSLYEGGSNYTPVEPDSFVTTVQSPGCRRGGTVASVTVSVGHMRRDSTQRTPLRRRVPADARSPSSLPVEEKYVYRGRFPLVIRHCNSVM</sequence>
<dbReference type="Proteomes" id="UP000265515">
    <property type="component" value="Unassembled WGS sequence"/>
</dbReference>
<feature type="region of interest" description="Disordered" evidence="2">
    <location>
        <begin position="1"/>
        <end position="38"/>
    </location>
</feature>
<evidence type="ECO:0000313" key="4">
    <source>
        <dbReference type="EMBL" id="GBG85302.1"/>
    </source>
</evidence>
<reference evidence="4 5" key="1">
    <citation type="journal article" date="2018" name="Cell">
        <title>The Chara Genome: Secondary Complexity and Implications for Plant Terrestrialization.</title>
        <authorList>
            <person name="Nishiyama T."/>
            <person name="Sakayama H."/>
            <person name="Vries J.D."/>
            <person name="Buschmann H."/>
            <person name="Saint-Marcoux D."/>
            <person name="Ullrich K.K."/>
            <person name="Haas F.B."/>
            <person name="Vanderstraeten L."/>
            <person name="Becker D."/>
            <person name="Lang D."/>
            <person name="Vosolsobe S."/>
            <person name="Rombauts S."/>
            <person name="Wilhelmsson P.K.I."/>
            <person name="Janitza P."/>
            <person name="Kern R."/>
            <person name="Heyl A."/>
            <person name="Rumpler F."/>
            <person name="Villalobos L.I.A.C."/>
            <person name="Clay J.M."/>
            <person name="Skokan R."/>
            <person name="Toyoda A."/>
            <person name="Suzuki Y."/>
            <person name="Kagoshima H."/>
            <person name="Schijlen E."/>
            <person name="Tajeshwar N."/>
            <person name="Catarino B."/>
            <person name="Hetherington A.J."/>
            <person name="Saltykova A."/>
            <person name="Bonnot C."/>
            <person name="Breuninger H."/>
            <person name="Symeonidi A."/>
            <person name="Radhakrishnan G.V."/>
            <person name="Van Nieuwerburgh F."/>
            <person name="Deforce D."/>
            <person name="Chang C."/>
            <person name="Karol K.G."/>
            <person name="Hedrich R."/>
            <person name="Ulvskov P."/>
            <person name="Glockner G."/>
            <person name="Delwiche C.F."/>
            <person name="Petrasek J."/>
            <person name="Van de Peer Y."/>
            <person name="Friml J."/>
            <person name="Beilby M."/>
            <person name="Dolan L."/>
            <person name="Kohara Y."/>
            <person name="Sugano S."/>
            <person name="Fujiyama A."/>
            <person name="Delaux P.-M."/>
            <person name="Quint M."/>
            <person name="TheiBen G."/>
            <person name="Hagemann M."/>
            <person name="Harholt J."/>
            <person name="Dunand C."/>
            <person name="Zachgo S."/>
            <person name="Langdale J."/>
            <person name="Maumus F."/>
            <person name="Straeten D.V.D."/>
            <person name="Gould S.B."/>
            <person name="Rensing S.A."/>
        </authorList>
    </citation>
    <scope>NUCLEOTIDE SEQUENCE [LARGE SCALE GENOMIC DNA]</scope>
    <source>
        <strain evidence="4 5">S276</strain>
    </source>
</reference>
<dbReference type="Gramene" id="GBG85302">
    <property type="protein sequence ID" value="GBG85302"/>
    <property type="gene ID" value="CBR_g39870"/>
</dbReference>
<dbReference type="EMBL" id="BFEA01000513">
    <property type="protein sequence ID" value="GBG85302.1"/>
    <property type="molecule type" value="Genomic_DNA"/>
</dbReference>
<gene>
    <name evidence="4" type="ORF">CBR_g39870</name>
</gene>
<feature type="compositionally biased region" description="Polar residues" evidence="2">
    <location>
        <begin position="208"/>
        <end position="217"/>
    </location>
</feature>
<protein>
    <recommendedName>
        <fullName evidence="3">Myb/SANT-like DNA-binding domain-containing protein</fullName>
    </recommendedName>
</protein>
<evidence type="ECO:0000313" key="5">
    <source>
        <dbReference type="Proteomes" id="UP000265515"/>
    </source>
</evidence>
<dbReference type="AlphaFoldDB" id="A0A388LSW4"/>
<name>A0A388LSW4_CHABU</name>
<accession>A0A388LSW4</accession>
<evidence type="ECO:0000256" key="2">
    <source>
        <dbReference type="SAM" id="MobiDB-lite"/>
    </source>
</evidence>
<comment type="caution">
    <text evidence="4">The sequence shown here is derived from an EMBL/GenBank/DDBJ whole genome shotgun (WGS) entry which is preliminary data.</text>
</comment>
<feature type="region of interest" description="Disordered" evidence="2">
    <location>
        <begin position="76"/>
        <end position="97"/>
    </location>
</feature>